<dbReference type="Proteomes" id="UP000256913">
    <property type="component" value="Unassembled WGS sequence"/>
</dbReference>
<gene>
    <name evidence="2" type="ORF">DFJ67_3994</name>
</gene>
<protein>
    <submittedName>
        <fullName evidence="2">Uncharacterized protein</fullName>
    </submittedName>
</protein>
<evidence type="ECO:0000313" key="3">
    <source>
        <dbReference type="Proteomes" id="UP000256913"/>
    </source>
</evidence>
<feature type="compositionally biased region" description="Pro residues" evidence="1">
    <location>
        <begin position="144"/>
        <end position="154"/>
    </location>
</feature>
<dbReference type="EMBL" id="QUMQ01000001">
    <property type="protein sequence ID" value="REF97985.1"/>
    <property type="molecule type" value="Genomic_DNA"/>
</dbReference>
<feature type="compositionally biased region" description="Low complexity" evidence="1">
    <location>
        <begin position="128"/>
        <end position="139"/>
    </location>
</feature>
<organism evidence="2 3">
    <name type="scientific">Asanoa ferruginea</name>
    <dbReference type="NCBI Taxonomy" id="53367"/>
    <lineage>
        <taxon>Bacteria</taxon>
        <taxon>Bacillati</taxon>
        <taxon>Actinomycetota</taxon>
        <taxon>Actinomycetes</taxon>
        <taxon>Micromonosporales</taxon>
        <taxon>Micromonosporaceae</taxon>
        <taxon>Asanoa</taxon>
    </lineage>
</organism>
<proteinExistence type="predicted"/>
<dbReference type="AlphaFoldDB" id="A0A3D9ZL37"/>
<evidence type="ECO:0000313" key="2">
    <source>
        <dbReference type="EMBL" id="REF97985.1"/>
    </source>
</evidence>
<keyword evidence="3" id="KW-1185">Reference proteome</keyword>
<evidence type="ECO:0000256" key="1">
    <source>
        <dbReference type="SAM" id="MobiDB-lite"/>
    </source>
</evidence>
<sequence>MRLRSLPGGRAARLRAGWALCGLGLCGLGFARAGLRPPGLRAGWASCGLGFARAGLRPPGLRAGWAPGGAGHCPCRTRWGRAPFGRARGSLLRRLVSGRLGSAGARLDPAGLRAGGLGWSPLHTASHSRAAAGAVARSSVCDHPGPPPPATHRPPPNRRRQPRKTNGGGHERPQSSDNVCKLAAPRIDSSPRRAGVRGLASAGLFARTAGTVPSGAGPSNDASPRRAAAGEVRTPTAVPFRGSV</sequence>
<feature type="region of interest" description="Disordered" evidence="1">
    <location>
        <begin position="207"/>
        <end position="244"/>
    </location>
</feature>
<comment type="caution">
    <text evidence="2">The sequence shown here is derived from an EMBL/GenBank/DDBJ whole genome shotgun (WGS) entry which is preliminary data.</text>
</comment>
<reference evidence="2 3" key="1">
    <citation type="submission" date="2018-08" db="EMBL/GenBank/DDBJ databases">
        <title>Sequencing the genomes of 1000 actinobacteria strains.</title>
        <authorList>
            <person name="Klenk H.-P."/>
        </authorList>
    </citation>
    <scope>NUCLEOTIDE SEQUENCE [LARGE SCALE GENOMIC DNA]</scope>
    <source>
        <strain evidence="2 3">DSM 44099</strain>
    </source>
</reference>
<name>A0A3D9ZL37_9ACTN</name>
<feature type="region of interest" description="Disordered" evidence="1">
    <location>
        <begin position="128"/>
        <end position="179"/>
    </location>
</feature>
<accession>A0A3D9ZL37</accession>